<feature type="compositionally biased region" description="Basic residues" evidence="1">
    <location>
        <begin position="969"/>
        <end position="979"/>
    </location>
</feature>
<dbReference type="SUPFAM" id="SSF52540">
    <property type="entry name" value="P-loop containing nucleoside triphosphate hydrolases"/>
    <property type="match status" value="1"/>
</dbReference>
<sequence>MGSRSYCSNLRIKTIAANKQHSINHYKYEKTIMSFVTSLFILARPNAYEYVRMNLTYDEITNHLHLIKCQHVFISENCTGIVPRIEYDTENNCFTGFITPVLNGVPYMNLYICDTFEELENLFNTAVLKATLLVVNVHLVKPAVSSTSAVLKSPVILSTYGMNESAGDRGVTVSKAMFETFTKLRQIAQDHNVEDKLKIPQLVFVGETSTGKSMLVQNFLRFPCSFSQSNVATRCPVAYRLRYNPRLKDGEIRFTQPFGLKAQDLGEHLKELMTQIEMTHRDTGGFRLEPYIIEIESNEYTDFEILDVPGLIGGSENQEHRAAVEKITEYYVRNPNFMIVQLKEANQLKANSYAIRKIHDLCTKNPSEYGSSLPPRPNYAKDAITIQTKFDTFMQQKTSGSIVNQEIETLRDDFGETYFVNMVFDGYTFSDHTYEENVEYIAQLPEIEEQQVNEWIVGKLNRVSDQTDSRYQPFNHNYRALIGIDVVRKQIQDLWVKAFRAALPNLSESIREQLDVAKAKYEAALLKLQQQDPTVVRSHYNKYITEFRATIRSYVAYRAEIDAFFPIELAGKKYRDIAARYDKWNRKQSITWRAYQTIDQLQTAKNGILTSLDLKLIGGRHFHRLQQVFAYMVLSFKPREPSRDWIDTAAAFLYGGNSDYENMEKAVREIMRTLIRETFLMGICWLTQMYSLLTEMFAKEIKRYLLSERFSHLRDHVKFLSAVDLEYHNTVRNFIRQANESIKHARDSGSAYVVHDITARLKYLVFSIPAEIPHRAFDQKVPGLAVKVNNEYVEATIADVFKHIPPQKLMNLINGSGSFLTVENRDVETFEHHSNGRKAIIEIYTAVAGQLLNAITTSFNSNVVMKIQEYDTMSIERALNDRINRMSDEEIGEMANIQIAVIKKNLSDAEREINDLYKASHLIEVSIQEMENGRVLDSDERQKLTQKLERARDGNKLYSKVKEGELRRKLKRDKTKRRVHDQSHTDDDEENEFTDNIELLDNERELMLCTDKTTADAFLLALYQKHDMEDLISGFLPGDSLEADKENPRCQIHLNVDENRLDFDNVKIASLQKTASRGLQQRSTTTEVRDNRMNNYPSNNRSATTTHEVEQNENIKTKQKDWSQATDSDDGEKYDILTTSDIGDYNLNQQQKQSRQRRTHLKKPFQKKK</sequence>
<dbReference type="OrthoDB" id="10038881at2759"/>
<dbReference type="Proteomes" id="UP000681722">
    <property type="component" value="Unassembled WGS sequence"/>
</dbReference>
<feature type="compositionally biased region" description="Polar residues" evidence="1">
    <location>
        <begin position="1074"/>
        <end position="1086"/>
    </location>
</feature>
<dbReference type="AlphaFoldDB" id="A0A814MQV7"/>
<dbReference type="Pfam" id="PF00350">
    <property type="entry name" value="Dynamin_N"/>
    <property type="match status" value="1"/>
</dbReference>
<dbReference type="EMBL" id="CAJNOQ010004992">
    <property type="protein sequence ID" value="CAF1081948.1"/>
    <property type="molecule type" value="Genomic_DNA"/>
</dbReference>
<evidence type="ECO:0000313" key="4">
    <source>
        <dbReference type="EMBL" id="CAF3847743.1"/>
    </source>
</evidence>
<feature type="compositionally biased region" description="Basic and acidic residues" evidence="1">
    <location>
        <begin position="1107"/>
        <end position="1121"/>
    </location>
</feature>
<organism evidence="3 5">
    <name type="scientific">Didymodactylos carnosus</name>
    <dbReference type="NCBI Taxonomy" id="1234261"/>
    <lineage>
        <taxon>Eukaryota</taxon>
        <taxon>Metazoa</taxon>
        <taxon>Spiralia</taxon>
        <taxon>Gnathifera</taxon>
        <taxon>Rotifera</taxon>
        <taxon>Eurotatoria</taxon>
        <taxon>Bdelloidea</taxon>
        <taxon>Philodinida</taxon>
        <taxon>Philodinidae</taxon>
        <taxon>Didymodactylos</taxon>
    </lineage>
</organism>
<dbReference type="EMBL" id="CAJOBC010004992">
    <property type="protein sequence ID" value="CAF3847743.1"/>
    <property type="molecule type" value="Genomic_DNA"/>
</dbReference>
<feature type="compositionally biased region" description="Basic residues" evidence="1">
    <location>
        <begin position="1154"/>
        <end position="1169"/>
    </location>
</feature>
<dbReference type="Proteomes" id="UP000663829">
    <property type="component" value="Unassembled WGS sequence"/>
</dbReference>
<dbReference type="InterPro" id="IPR027417">
    <property type="entry name" value="P-loop_NTPase"/>
</dbReference>
<comment type="caution">
    <text evidence="3">The sequence shown here is derived from an EMBL/GenBank/DDBJ whole genome shotgun (WGS) entry which is preliminary data.</text>
</comment>
<dbReference type="Gene3D" id="3.40.50.300">
    <property type="entry name" value="P-loop containing nucleotide triphosphate hydrolases"/>
    <property type="match status" value="1"/>
</dbReference>
<evidence type="ECO:0000259" key="2">
    <source>
        <dbReference type="Pfam" id="PF00350"/>
    </source>
</evidence>
<feature type="region of interest" description="Disordered" evidence="1">
    <location>
        <begin position="969"/>
        <end position="991"/>
    </location>
</feature>
<feature type="compositionally biased region" description="Polar residues" evidence="1">
    <location>
        <begin position="1093"/>
        <end position="1106"/>
    </location>
</feature>
<evidence type="ECO:0000313" key="5">
    <source>
        <dbReference type="Proteomes" id="UP000663829"/>
    </source>
</evidence>
<evidence type="ECO:0000313" key="3">
    <source>
        <dbReference type="EMBL" id="CAF1081948.1"/>
    </source>
</evidence>
<reference evidence="3" key="1">
    <citation type="submission" date="2021-02" db="EMBL/GenBank/DDBJ databases">
        <authorList>
            <person name="Nowell W R."/>
        </authorList>
    </citation>
    <scope>NUCLEOTIDE SEQUENCE</scope>
</reference>
<accession>A0A814MQV7</accession>
<evidence type="ECO:0000256" key="1">
    <source>
        <dbReference type="SAM" id="MobiDB-lite"/>
    </source>
</evidence>
<feature type="region of interest" description="Disordered" evidence="1">
    <location>
        <begin position="1074"/>
        <end position="1169"/>
    </location>
</feature>
<keyword evidence="5" id="KW-1185">Reference proteome</keyword>
<gene>
    <name evidence="3" type="ORF">GPM918_LOCUS17815</name>
    <name evidence="4" type="ORF">SRO942_LOCUS17812</name>
</gene>
<feature type="compositionally biased region" description="Polar residues" evidence="1">
    <location>
        <begin position="1137"/>
        <end position="1153"/>
    </location>
</feature>
<dbReference type="InterPro" id="IPR045063">
    <property type="entry name" value="Dynamin_N"/>
</dbReference>
<feature type="domain" description="Dynamin N-terminal" evidence="2">
    <location>
        <begin position="202"/>
        <end position="359"/>
    </location>
</feature>
<protein>
    <recommendedName>
        <fullName evidence="2">Dynamin N-terminal domain-containing protein</fullName>
    </recommendedName>
</protein>
<name>A0A814MQV7_9BILA</name>
<proteinExistence type="predicted"/>